<accession>A0AB39I8Y5</accession>
<name>A0AB39I8Y5_9PSED</name>
<dbReference type="RefSeq" id="WP_280043434.1">
    <property type="nucleotide sequence ID" value="NZ_CP162607.1"/>
</dbReference>
<dbReference type="AlphaFoldDB" id="A0AB39I8Y5"/>
<gene>
    <name evidence="1" type="ORF">AB4Y39_08105</name>
</gene>
<evidence type="ECO:0000313" key="1">
    <source>
        <dbReference type="EMBL" id="XDK38616.1"/>
    </source>
</evidence>
<organism evidence="1">
    <name type="scientific">Pseudomonas sp. Hg7Tf</name>
    <dbReference type="NCBI Taxonomy" id="3236988"/>
    <lineage>
        <taxon>Bacteria</taxon>
        <taxon>Pseudomonadati</taxon>
        <taxon>Pseudomonadota</taxon>
        <taxon>Gammaproteobacteria</taxon>
        <taxon>Pseudomonadales</taxon>
        <taxon>Pseudomonadaceae</taxon>
        <taxon>Pseudomonas</taxon>
    </lineage>
</organism>
<reference evidence="1" key="1">
    <citation type="submission" date="2024-07" db="EMBL/GenBank/DDBJ databases">
        <title>Identification and characteristics of a novel species of coltsfoot's symbiotic bacteria.</title>
        <authorList>
            <person name="Juszczyk A."/>
            <person name="Jasielczuk I."/>
            <person name="Gurgul A."/>
            <person name="Rogala M."/>
            <person name="Kowalczyk A."/>
            <person name="Szmatola T."/>
            <person name="Kosecka-Strojek M."/>
            <person name="Arent Z."/>
            <person name="Latowski D."/>
        </authorList>
    </citation>
    <scope>NUCLEOTIDE SEQUENCE</scope>
    <source>
        <strain evidence="1">Hg7Tf</strain>
    </source>
</reference>
<sequence length="71" mass="8040">MASPVLELEVKYPAGVLQRSDRRGYMFRLALEWTTNESGRANSAFKNELMEKDGIVLANKNTKLLKLDVPD</sequence>
<proteinExistence type="predicted"/>
<protein>
    <recommendedName>
        <fullName evidence="2">MATH domain-containing protein</fullName>
    </recommendedName>
</protein>
<evidence type="ECO:0008006" key="2">
    <source>
        <dbReference type="Google" id="ProtNLM"/>
    </source>
</evidence>
<dbReference type="EMBL" id="CP162607">
    <property type="protein sequence ID" value="XDK38616.1"/>
    <property type="molecule type" value="Genomic_DNA"/>
</dbReference>